<protein>
    <recommendedName>
        <fullName evidence="3">Phosphatase RapE inhibitor PhrE</fullName>
    </recommendedName>
</protein>
<reference evidence="1 2" key="1">
    <citation type="submission" date="2020-02" db="EMBL/GenBank/DDBJ databases">
        <title>Genome sequencing, annotation and comparative genomic analysis of Bacillus tequilensis EA-CB0015, an effective biological control agent against Pseudocercospora fijiensis in banana plants.</title>
        <authorList>
            <person name="Cuellar-Gaviria T.Z."/>
            <person name="Ju K.-S."/>
            <person name="Villegas-Escobar V."/>
        </authorList>
    </citation>
    <scope>NUCLEOTIDE SEQUENCE [LARGE SCALE GENOMIC DNA]</scope>
    <source>
        <strain evidence="1 2">EA-CB0015</strain>
    </source>
</reference>
<evidence type="ECO:0000313" key="2">
    <source>
        <dbReference type="Proteomes" id="UP000501914"/>
    </source>
</evidence>
<sequence>MSKSKLFISLSAVFIGLAFFGSMSNGKMKEASRNVTLAPTHEFLV</sequence>
<dbReference type="AlphaFoldDB" id="A0A6H0WSI5"/>
<dbReference type="RefSeq" id="WP_167873883.1">
    <property type="nucleotide sequence ID" value="NZ_CP048852.1"/>
</dbReference>
<evidence type="ECO:0000313" key="1">
    <source>
        <dbReference type="EMBL" id="QIW82236.1"/>
    </source>
</evidence>
<proteinExistence type="predicted"/>
<name>A0A6H0WSI5_9BACI</name>
<dbReference type="KEGG" id="bteq:G4P54_13530"/>
<accession>A0A6H0WSI5</accession>
<keyword evidence="2" id="KW-1185">Reference proteome</keyword>
<dbReference type="EMBL" id="CP048852">
    <property type="protein sequence ID" value="QIW82236.1"/>
    <property type="molecule type" value="Genomic_DNA"/>
</dbReference>
<evidence type="ECO:0008006" key="3">
    <source>
        <dbReference type="Google" id="ProtNLM"/>
    </source>
</evidence>
<organism evidence="1 2">
    <name type="scientific">Bacillus tequilensis</name>
    <dbReference type="NCBI Taxonomy" id="227866"/>
    <lineage>
        <taxon>Bacteria</taxon>
        <taxon>Bacillati</taxon>
        <taxon>Bacillota</taxon>
        <taxon>Bacilli</taxon>
        <taxon>Bacillales</taxon>
        <taxon>Bacillaceae</taxon>
        <taxon>Bacillus</taxon>
    </lineage>
</organism>
<dbReference type="Proteomes" id="UP000501914">
    <property type="component" value="Chromosome"/>
</dbReference>
<gene>
    <name evidence="1" type="ORF">G4P54_13530</name>
</gene>